<sequence length="78" mass="8953">MEVHERKRKKKNDPAKDIGGSFSAAIRQVQYKNPGASLNLNGINPYHEFYSGKLFVMVDDKHREPKAIPYELVELLKP</sequence>
<protein>
    <submittedName>
        <fullName evidence="2">Uncharacterized protein</fullName>
    </submittedName>
</protein>
<organism evidence="2 3">
    <name type="scientific">Clitoria ternatea</name>
    <name type="common">Butterfly pea</name>
    <dbReference type="NCBI Taxonomy" id="43366"/>
    <lineage>
        <taxon>Eukaryota</taxon>
        <taxon>Viridiplantae</taxon>
        <taxon>Streptophyta</taxon>
        <taxon>Embryophyta</taxon>
        <taxon>Tracheophyta</taxon>
        <taxon>Spermatophyta</taxon>
        <taxon>Magnoliopsida</taxon>
        <taxon>eudicotyledons</taxon>
        <taxon>Gunneridae</taxon>
        <taxon>Pentapetalae</taxon>
        <taxon>rosids</taxon>
        <taxon>fabids</taxon>
        <taxon>Fabales</taxon>
        <taxon>Fabaceae</taxon>
        <taxon>Papilionoideae</taxon>
        <taxon>50 kb inversion clade</taxon>
        <taxon>NPAAA clade</taxon>
        <taxon>indigoferoid/millettioid clade</taxon>
        <taxon>Phaseoleae</taxon>
        <taxon>Clitoria</taxon>
    </lineage>
</organism>
<dbReference type="Proteomes" id="UP001359559">
    <property type="component" value="Unassembled WGS sequence"/>
</dbReference>
<proteinExistence type="predicted"/>
<comment type="caution">
    <text evidence="2">The sequence shown here is derived from an EMBL/GenBank/DDBJ whole genome shotgun (WGS) entry which is preliminary data.</text>
</comment>
<keyword evidence="3" id="KW-1185">Reference proteome</keyword>
<dbReference type="EMBL" id="JAYKXN010000005">
    <property type="protein sequence ID" value="KAK7285863.1"/>
    <property type="molecule type" value="Genomic_DNA"/>
</dbReference>
<gene>
    <name evidence="2" type="ORF">RJT34_20646</name>
</gene>
<dbReference type="AlphaFoldDB" id="A0AAN9IT80"/>
<evidence type="ECO:0000313" key="2">
    <source>
        <dbReference type="EMBL" id="KAK7285863.1"/>
    </source>
</evidence>
<evidence type="ECO:0000256" key="1">
    <source>
        <dbReference type="SAM" id="MobiDB-lite"/>
    </source>
</evidence>
<feature type="region of interest" description="Disordered" evidence="1">
    <location>
        <begin position="1"/>
        <end position="21"/>
    </location>
</feature>
<name>A0AAN9IT80_CLITE</name>
<reference evidence="2 3" key="1">
    <citation type="submission" date="2024-01" db="EMBL/GenBank/DDBJ databases">
        <title>The genomes of 5 underutilized Papilionoideae crops provide insights into root nodulation and disease resistance.</title>
        <authorList>
            <person name="Yuan L."/>
        </authorList>
    </citation>
    <scope>NUCLEOTIDE SEQUENCE [LARGE SCALE GENOMIC DNA]</scope>
    <source>
        <strain evidence="2">LY-2023</strain>
        <tissue evidence="2">Leaf</tissue>
    </source>
</reference>
<feature type="compositionally biased region" description="Basic residues" evidence="1">
    <location>
        <begin position="1"/>
        <end position="11"/>
    </location>
</feature>
<evidence type="ECO:0000313" key="3">
    <source>
        <dbReference type="Proteomes" id="UP001359559"/>
    </source>
</evidence>
<accession>A0AAN9IT80</accession>